<sequence>MKGGLSALLLLKILVAGAEAQGPSQGFVWISQGAGLPPPWIAAIPAIPAGDAWLVWGSFSLCERTLNLPRFRHVCLPQVQWFLGGAVAGNMTYTPGRNLLYRHALEFEEERGIPFWYFVFADDSGEFRFNRCSTSACGNMEILPAPSESAVSFFHRLLLEDTPAVATPLNDIDDSDCLSPIEMRVCTSSIDHKVIAFHWSVHAMLLPYEEGFERISLFASQCIVNEVIDAVLPGHSVRYRMFQRPPTSSSSFPVMRPHYIRNLEPCLPQLLSNRSNRSYADSSVVKWLRPQLQECAASKLGASHMLQAGCQFGIRPNERCILHKSDYRTLDCLPWASAETCGFPAQGESRQPRDSGIYHVMRLSRSFGAGSSIRLQEEMRQSESRCEAFKDYNCAKELLCSLGMKNFTELRASLESPSRELSDAWSSVDDELKSLLWEKREQVDHNCDVCTSLLLGAFVPEDFLEKHFRAYTEMGLTEQIFWNWWWCVVAFLHQSSILLFEMGSVAPFEMLVFLTERSLPVVQRPSASPAHTADALSQLAASERPFLNADPSSECYLGLSVQHLIGATRDEVWRQGHAFAAQHYLAHCGLLELASPITAYFWYLFAAVGRNCSCSPPVPPPCGHRLRQVRRFRAMKPQKFASLVLRPRPGHGILQDLAF</sequence>
<dbReference type="EMBL" id="CAMXCT030002302">
    <property type="protein sequence ID" value="CAL4784494.1"/>
    <property type="molecule type" value="Genomic_DNA"/>
</dbReference>
<keyword evidence="1" id="KW-0732">Signal</keyword>
<gene>
    <name evidence="2" type="ORF">C1SCF055_LOCUS23592</name>
</gene>
<comment type="caution">
    <text evidence="2">The sequence shown here is derived from an EMBL/GenBank/DDBJ whole genome shotgun (WGS) entry which is preliminary data.</text>
</comment>
<dbReference type="OrthoDB" id="408632at2759"/>
<dbReference type="Proteomes" id="UP001152797">
    <property type="component" value="Unassembled WGS sequence"/>
</dbReference>
<proteinExistence type="predicted"/>
<keyword evidence="4" id="KW-1185">Reference proteome</keyword>
<dbReference type="AlphaFoldDB" id="A0A9P1CU67"/>
<dbReference type="EMBL" id="CAMXCT010002302">
    <property type="protein sequence ID" value="CAI3997182.1"/>
    <property type="molecule type" value="Genomic_DNA"/>
</dbReference>
<reference evidence="3" key="2">
    <citation type="submission" date="2024-04" db="EMBL/GenBank/DDBJ databases">
        <authorList>
            <person name="Chen Y."/>
            <person name="Shah S."/>
            <person name="Dougan E. K."/>
            <person name="Thang M."/>
            <person name="Chan C."/>
        </authorList>
    </citation>
    <scope>NUCLEOTIDE SEQUENCE [LARGE SCALE GENOMIC DNA]</scope>
</reference>
<evidence type="ECO:0000313" key="2">
    <source>
        <dbReference type="EMBL" id="CAI3997182.1"/>
    </source>
</evidence>
<name>A0A9P1CU67_9DINO</name>
<evidence type="ECO:0000256" key="1">
    <source>
        <dbReference type="SAM" id="SignalP"/>
    </source>
</evidence>
<reference evidence="2" key="1">
    <citation type="submission" date="2022-10" db="EMBL/GenBank/DDBJ databases">
        <authorList>
            <person name="Chen Y."/>
            <person name="Dougan E. K."/>
            <person name="Chan C."/>
            <person name="Rhodes N."/>
            <person name="Thang M."/>
        </authorList>
    </citation>
    <scope>NUCLEOTIDE SEQUENCE</scope>
</reference>
<feature type="chain" id="PRO_5043270799" evidence="1">
    <location>
        <begin position="21"/>
        <end position="659"/>
    </location>
</feature>
<organism evidence="2">
    <name type="scientific">Cladocopium goreaui</name>
    <dbReference type="NCBI Taxonomy" id="2562237"/>
    <lineage>
        <taxon>Eukaryota</taxon>
        <taxon>Sar</taxon>
        <taxon>Alveolata</taxon>
        <taxon>Dinophyceae</taxon>
        <taxon>Suessiales</taxon>
        <taxon>Symbiodiniaceae</taxon>
        <taxon>Cladocopium</taxon>
    </lineage>
</organism>
<evidence type="ECO:0000313" key="4">
    <source>
        <dbReference type="Proteomes" id="UP001152797"/>
    </source>
</evidence>
<accession>A0A9P1CU67</accession>
<dbReference type="EMBL" id="CAMXCT020002302">
    <property type="protein sequence ID" value="CAL1150557.1"/>
    <property type="molecule type" value="Genomic_DNA"/>
</dbReference>
<evidence type="ECO:0000313" key="3">
    <source>
        <dbReference type="EMBL" id="CAL1150557.1"/>
    </source>
</evidence>
<protein>
    <submittedName>
        <fullName evidence="2">Uncharacterized protein</fullName>
    </submittedName>
</protein>
<feature type="signal peptide" evidence="1">
    <location>
        <begin position="1"/>
        <end position="20"/>
    </location>
</feature>